<dbReference type="SUPFAM" id="SSF55347">
    <property type="entry name" value="Glyceraldehyde-3-phosphate dehydrogenase-like, C-terminal domain"/>
    <property type="match status" value="1"/>
</dbReference>
<evidence type="ECO:0000313" key="3">
    <source>
        <dbReference type="EMBL" id="KAK7754966.1"/>
    </source>
</evidence>
<accession>A0AAN9UWS8</accession>
<name>A0AAN9UWS8_9PEZI</name>
<comment type="caution">
    <text evidence="3">The sequence shown here is derived from an EMBL/GenBank/DDBJ whole genome shotgun (WGS) entry which is preliminary data.</text>
</comment>
<dbReference type="Proteomes" id="UP001320420">
    <property type="component" value="Unassembled WGS sequence"/>
</dbReference>
<dbReference type="AlphaFoldDB" id="A0AAN9UWS8"/>
<dbReference type="Pfam" id="PF01408">
    <property type="entry name" value="GFO_IDH_MocA"/>
    <property type="match status" value="1"/>
</dbReference>
<organism evidence="3 4">
    <name type="scientific">Diatrype stigma</name>
    <dbReference type="NCBI Taxonomy" id="117547"/>
    <lineage>
        <taxon>Eukaryota</taxon>
        <taxon>Fungi</taxon>
        <taxon>Dikarya</taxon>
        <taxon>Ascomycota</taxon>
        <taxon>Pezizomycotina</taxon>
        <taxon>Sordariomycetes</taxon>
        <taxon>Xylariomycetidae</taxon>
        <taxon>Xylariales</taxon>
        <taxon>Diatrypaceae</taxon>
        <taxon>Diatrype</taxon>
    </lineage>
</organism>
<dbReference type="InterPro" id="IPR051317">
    <property type="entry name" value="Gfo/Idh/MocA_oxidoreduct"/>
</dbReference>
<evidence type="ECO:0008006" key="5">
    <source>
        <dbReference type="Google" id="ProtNLM"/>
    </source>
</evidence>
<dbReference type="EMBL" id="JAKJXP020000016">
    <property type="protein sequence ID" value="KAK7754966.1"/>
    <property type="molecule type" value="Genomic_DNA"/>
</dbReference>
<dbReference type="GO" id="GO:0000166">
    <property type="term" value="F:nucleotide binding"/>
    <property type="evidence" value="ECO:0007669"/>
    <property type="project" value="InterPro"/>
</dbReference>
<protein>
    <recommendedName>
        <fullName evidence="5">Oxidoreductase</fullName>
    </recommendedName>
</protein>
<dbReference type="InterPro" id="IPR000683">
    <property type="entry name" value="Gfo/Idh/MocA-like_OxRdtase_N"/>
</dbReference>
<dbReference type="InterPro" id="IPR036291">
    <property type="entry name" value="NAD(P)-bd_dom_sf"/>
</dbReference>
<keyword evidence="4" id="KW-1185">Reference proteome</keyword>
<dbReference type="Pfam" id="PF22685">
    <property type="entry name" value="Gal80p_C-like"/>
    <property type="match status" value="1"/>
</dbReference>
<dbReference type="InterPro" id="IPR055080">
    <property type="entry name" value="Gal80p-like_C"/>
</dbReference>
<dbReference type="PANTHER" id="PTHR43708:SF1">
    <property type="entry name" value="GALACTOSE_LACTOSE METABOLISM REGULATORY PROTEIN GAL80"/>
    <property type="match status" value="1"/>
</dbReference>
<evidence type="ECO:0000313" key="4">
    <source>
        <dbReference type="Proteomes" id="UP001320420"/>
    </source>
</evidence>
<evidence type="ECO:0000259" key="2">
    <source>
        <dbReference type="Pfam" id="PF22685"/>
    </source>
</evidence>
<feature type="domain" description="Gfo/Idh/MocA-like oxidoreductase N-terminal" evidence="1">
    <location>
        <begin position="5"/>
        <end position="135"/>
    </location>
</feature>
<dbReference type="Gene3D" id="3.40.50.720">
    <property type="entry name" value="NAD(P)-binding Rossmann-like Domain"/>
    <property type="match status" value="1"/>
</dbReference>
<reference evidence="3 4" key="1">
    <citation type="submission" date="2024-02" db="EMBL/GenBank/DDBJ databases">
        <title>De novo assembly and annotation of 12 fungi associated with fruit tree decline syndrome in Ontario, Canada.</title>
        <authorList>
            <person name="Sulman M."/>
            <person name="Ellouze W."/>
            <person name="Ilyukhin E."/>
        </authorList>
    </citation>
    <scope>NUCLEOTIDE SEQUENCE [LARGE SCALE GENOMIC DNA]</scope>
    <source>
        <strain evidence="3 4">M11/M66-122</strain>
    </source>
</reference>
<evidence type="ECO:0000259" key="1">
    <source>
        <dbReference type="Pfam" id="PF01408"/>
    </source>
</evidence>
<dbReference type="Gene3D" id="3.30.360.10">
    <property type="entry name" value="Dihydrodipicolinate Reductase, domain 2"/>
    <property type="match status" value="1"/>
</dbReference>
<sequence length="383" mass="42068">MAPQIRVAIIGLSTNAITDWASRVHLPYFQSAVGRSKYQIVALCNSSKEAAERSIKTYGLPAETRAYGSPQDLAADADVQLVVCCTRVDKHHETILPSIKAGKDVFVEWPFAQNAAKAEELTTASKASGSRTIVGLQGWHVPTTLKLKEIIASGQIGKVFSSDFRAARWVSDQHSVPSTLSYFADRKVGGNFVTIGFGHEFDWVQHVLGDLGTMQSRLQLQRPKLNVLDPTSGRTIDTVTSDVPDLVHMTASLLGSEHVVKDATLHMSFRRAPAFQGEPALVWTILGEKGEIRLTAVLETMLQVSEMLDVTIEVHDHEGGAVERVEFGWDSFLELPYQTRSYGPIYEAYAAGTVGSYADFEHALKRHEQLDGMLANWDASKAV</sequence>
<feature type="domain" description="Gal80p-like C-terminal" evidence="2">
    <location>
        <begin position="142"/>
        <end position="295"/>
    </location>
</feature>
<dbReference type="PANTHER" id="PTHR43708">
    <property type="entry name" value="CONSERVED EXPRESSED OXIDOREDUCTASE (EUROFUNG)"/>
    <property type="match status" value="1"/>
</dbReference>
<gene>
    <name evidence="3" type="ORF">SLS62_003050</name>
</gene>
<dbReference type="SUPFAM" id="SSF51735">
    <property type="entry name" value="NAD(P)-binding Rossmann-fold domains"/>
    <property type="match status" value="1"/>
</dbReference>
<proteinExistence type="predicted"/>